<organism evidence="3 4">
    <name type="scientific">Ziziphus jujuba</name>
    <name type="common">Chinese jujube</name>
    <name type="synonym">Ziziphus sativa</name>
    <dbReference type="NCBI Taxonomy" id="326968"/>
    <lineage>
        <taxon>Eukaryota</taxon>
        <taxon>Viridiplantae</taxon>
        <taxon>Streptophyta</taxon>
        <taxon>Embryophyta</taxon>
        <taxon>Tracheophyta</taxon>
        <taxon>Spermatophyta</taxon>
        <taxon>Magnoliopsida</taxon>
        <taxon>eudicotyledons</taxon>
        <taxon>Gunneridae</taxon>
        <taxon>Pentapetalae</taxon>
        <taxon>rosids</taxon>
        <taxon>fabids</taxon>
        <taxon>Rosales</taxon>
        <taxon>Rhamnaceae</taxon>
        <taxon>Paliureae</taxon>
        <taxon>Ziziphus</taxon>
    </lineage>
</organism>
<accession>A0ABM4A787</accession>
<keyword evidence="2" id="KW-1133">Transmembrane helix</keyword>
<name>A0ABM4A787_ZIZJJ</name>
<dbReference type="GeneID" id="107415520"/>
<feature type="region of interest" description="Disordered" evidence="1">
    <location>
        <begin position="196"/>
        <end position="243"/>
    </location>
</feature>
<gene>
    <name evidence="4" type="primary">LOC107415520</name>
</gene>
<feature type="compositionally biased region" description="Low complexity" evidence="1">
    <location>
        <begin position="220"/>
        <end position="243"/>
    </location>
</feature>
<dbReference type="RefSeq" id="XP_060672588.1">
    <property type="nucleotide sequence ID" value="XM_060816605.1"/>
</dbReference>
<feature type="compositionally biased region" description="Polar residues" evidence="1">
    <location>
        <begin position="196"/>
        <end position="214"/>
    </location>
</feature>
<evidence type="ECO:0000313" key="3">
    <source>
        <dbReference type="Proteomes" id="UP001652623"/>
    </source>
</evidence>
<evidence type="ECO:0000313" key="4">
    <source>
        <dbReference type="RefSeq" id="XP_060672588.1"/>
    </source>
</evidence>
<dbReference type="Proteomes" id="UP001652623">
    <property type="component" value="Chromosome 4"/>
</dbReference>
<feature type="transmembrane region" description="Helical" evidence="2">
    <location>
        <begin position="15"/>
        <end position="35"/>
    </location>
</feature>
<sequence>MQYAVTVDVLHAVRVYKFCLLQLCFLLLVLSRKLLYLRRMAKRRHYSNTLMSLPQHCQRSFRGHCIYDGGYFKLHLLYSHHTDLYVKAYGDKSRDYTIPDASLLAEQQASSLPPAPPVWQNPQAAQMYPGNVFGAKAAAHAQIPPGQVASWDPNTQAGRLTFVPAASSYPSQNFAAASVPAYAIAATPGGSLPLSQRSPITSGVPSSVITQPGVQPNLRPGGASPPGVQPGGVSSPGQPYYGQ</sequence>
<proteinExistence type="predicted"/>
<keyword evidence="2" id="KW-0472">Membrane</keyword>
<keyword evidence="3" id="KW-1185">Reference proteome</keyword>
<protein>
    <submittedName>
        <fullName evidence="4">Polypyrimidine tract-binding protein homolog 2-like isoform X1</fullName>
    </submittedName>
</protein>
<evidence type="ECO:0000256" key="1">
    <source>
        <dbReference type="SAM" id="MobiDB-lite"/>
    </source>
</evidence>
<reference evidence="4" key="1">
    <citation type="submission" date="2025-08" db="UniProtKB">
        <authorList>
            <consortium name="RefSeq"/>
        </authorList>
    </citation>
    <scope>IDENTIFICATION</scope>
    <source>
        <tissue evidence="4">Seedling</tissue>
    </source>
</reference>
<evidence type="ECO:0000256" key="2">
    <source>
        <dbReference type="SAM" id="Phobius"/>
    </source>
</evidence>
<keyword evidence="2" id="KW-0812">Transmembrane</keyword>